<feature type="transmembrane region" description="Helical" evidence="5">
    <location>
        <begin position="277"/>
        <end position="297"/>
    </location>
</feature>
<dbReference type="EMBL" id="CAJNOJ010000278">
    <property type="protein sequence ID" value="CAF1363874.1"/>
    <property type="molecule type" value="Genomic_DNA"/>
</dbReference>
<feature type="transmembrane region" description="Helical" evidence="5">
    <location>
        <begin position="143"/>
        <end position="165"/>
    </location>
</feature>
<feature type="transmembrane region" description="Helical" evidence="5">
    <location>
        <begin position="235"/>
        <end position="257"/>
    </location>
</feature>
<dbReference type="SUPFAM" id="SSF81321">
    <property type="entry name" value="Family A G protein-coupled receptor-like"/>
    <property type="match status" value="1"/>
</dbReference>
<evidence type="ECO:0000256" key="1">
    <source>
        <dbReference type="ARBA" id="ARBA00004370"/>
    </source>
</evidence>
<feature type="transmembrane region" description="Helical" evidence="5">
    <location>
        <begin position="58"/>
        <end position="76"/>
    </location>
</feature>
<dbReference type="Proteomes" id="UP000663852">
    <property type="component" value="Unassembled WGS sequence"/>
</dbReference>
<feature type="domain" description="G-protein coupled receptors family 1 profile" evidence="6">
    <location>
        <begin position="37"/>
        <end position="290"/>
    </location>
</feature>
<evidence type="ECO:0000256" key="3">
    <source>
        <dbReference type="ARBA" id="ARBA00022989"/>
    </source>
</evidence>
<dbReference type="PANTHER" id="PTHR46641">
    <property type="entry name" value="FMRFAMIDE RECEPTOR-RELATED"/>
    <property type="match status" value="1"/>
</dbReference>
<evidence type="ECO:0000256" key="4">
    <source>
        <dbReference type="ARBA" id="ARBA00023136"/>
    </source>
</evidence>
<dbReference type="GO" id="GO:0016020">
    <property type="term" value="C:membrane"/>
    <property type="evidence" value="ECO:0007669"/>
    <property type="project" value="UniProtKB-SubCell"/>
</dbReference>
<keyword evidence="9" id="KW-1185">Reference proteome</keyword>
<keyword evidence="3 5" id="KW-1133">Transmembrane helix</keyword>
<feature type="transmembrane region" description="Helical" evidence="5">
    <location>
        <begin position="192"/>
        <end position="215"/>
    </location>
</feature>
<evidence type="ECO:0000256" key="2">
    <source>
        <dbReference type="ARBA" id="ARBA00022692"/>
    </source>
</evidence>
<evidence type="ECO:0000313" key="8">
    <source>
        <dbReference type="EMBL" id="CAF1369798.1"/>
    </source>
</evidence>
<evidence type="ECO:0000256" key="5">
    <source>
        <dbReference type="SAM" id="Phobius"/>
    </source>
</evidence>
<sequence length="339" mass="39864">MSNTSNSNGTYKSSSSNEGVYVIAYYNLLMVILGTIFNATTFFVFCRAKFRNTAARPVIHYMRAIAIIDFVGLYGWTFESYISTIYNISLTYSYTVASCKFAWFFNFWTLQASAWLHVFVSFDRYLFMSRIQPNTWFNRSKNILIIIASVITIFVLYNFHILLFVCYENANGYIVTDSRLYTFLPLFQTLHLFIYDIIPSSLMLTFNFISIYHLYKIRHITTITNSKIRHRPITITLVVTSFLYVVTRTPSAVIYSYFYASLQTTDWGRRLARGFNILLYTFPILNFPIYLVTFSEFRQELFRCITRRKRQIGITDARNTQGNVMQIKLQNMSNVRHQL</sequence>
<organism evidence="7 10">
    <name type="scientific">Adineta ricciae</name>
    <name type="common">Rotifer</name>
    <dbReference type="NCBI Taxonomy" id="249248"/>
    <lineage>
        <taxon>Eukaryota</taxon>
        <taxon>Metazoa</taxon>
        <taxon>Spiralia</taxon>
        <taxon>Gnathifera</taxon>
        <taxon>Rotifera</taxon>
        <taxon>Eurotatoria</taxon>
        <taxon>Bdelloidea</taxon>
        <taxon>Adinetida</taxon>
        <taxon>Adinetidae</taxon>
        <taxon>Adineta</taxon>
    </lineage>
</organism>
<dbReference type="Proteomes" id="UP000663828">
    <property type="component" value="Unassembled WGS sequence"/>
</dbReference>
<keyword evidence="4 5" id="KW-0472">Membrane</keyword>
<evidence type="ECO:0000313" key="7">
    <source>
        <dbReference type="EMBL" id="CAF1363874.1"/>
    </source>
</evidence>
<dbReference type="PROSITE" id="PS50262">
    <property type="entry name" value="G_PROTEIN_RECEP_F1_2"/>
    <property type="match status" value="1"/>
</dbReference>
<reference evidence="7" key="1">
    <citation type="submission" date="2021-02" db="EMBL/GenBank/DDBJ databases">
        <authorList>
            <person name="Nowell W R."/>
        </authorList>
    </citation>
    <scope>NUCLEOTIDE SEQUENCE</scope>
</reference>
<gene>
    <name evidence="7" type="ORF">EDS130_LOCUS33981</name>
    <name evidence="8" type="ORF">XAT740_LOCUS32474</name>
</gene>
<feature type="transmembrane region" description="Helical" evidence="5">
    <location>
        <begin position="101"/>
        <end position="122"/>
    </location>
</feature>
<evidence type="ECO:0000313" key="10">
    <source>
        <dbReference type="Proteomes" id="UP000663852"/>
    </source>
</evidence>
<dbReference type="Gene3D" id="1.20.1070.10">
    <property type="entry name" value="Rhodopsin 7-helix transmembrane proteins"/>
    <property type="match status" value="1"/>
</dbReference>
<dbReference type="EMBL" id="CAJNOR010003032">
    <property type="protein sequence ID" value="CAF1369798.1"/>
    <property type="molecule type" value="Genomic_DNA"/>
</dbReference>
<accession>A0A815IHS2</accession>
<protein>
    <recommendedName>
        <fullName evidence="6">G-protein coupled receptors family 1 profile domain-containing protein</fullName>
    </recommendedName>
</protein>
<comment type="caution">
    <text evidence="7">The sequence shown here is derived from an EMBL/GenBank/DDBJ whole genome shotgun (WGS) entry which is preliminary data.</text>
</comment>
<dbReference type="PANTHER" id="PTHR46641:SF25">
    <property type="entry name" value="CNMAMIDE RECEPTOR-RELATED"/>
    <property type="match status" value="1"/>
</dbReference>
<keyword evidence="2 5" id="KW-0812">Transmembrane</keyword>
<dbReference type="InterPro" id="IPR052954">
    <property type="entry name" value="GPCR-Ligand_Int"/>
</dbReference>
<proteinExistence type="predicted"/>
<feature type="transmembrane region" description="Helical" evidence="5">
    <location>
        <begin position="20"/>
        <end position="46"/>
    </location>
</feature>
<dbReference type="AlphaFoldDB" id="A0A815IHS2"/>
<dbReference type="InterPro" id="IPR017452">
    <property type="entry name" value="GPCR_Rhodpsn_7TM"/>
</dbReference>
<evidence type="ECO:0000313" key="9">
    <source>
        <dbReference type="Proteomes" id="UP000663828"/>
    </source>
</evidence>
<dbReference type="OrthoDB" id="9993567at2759"/>
<evidence type="ECO:0000259" key="6">
    <source>
        <dbReference type="PROSITE" id="PS50262"/>
    </source>
</evidence>
<name>A0A815IHS2_ADIRI</name>
<comment type="subcellular location">
    <subcellularLocation>
        <location evidence="1">Membrane</location>
    </subcellularLocation>
</comment>